<keyword evidence="10" id="KW-1185">Reference proteome</keyword>
<dbReference type="Proteomes" id="UP000031980">
    <property type="component" value="Unassembled WGS sequence"/>
</dbReference>
<dbReference type="Pfam" id="PF14322">
    <property type="entry name" value="SusD-like_3"/>
    <property type="match status" value="1"/>
</dbReference>
<dbReference type="SUPFAM" id="SSF48452">
    <property type="entry name" value="TPR-like"/>
    <property type="match status" value="1"/>
</dbReference>
<feature type="domain" description="SusD-like N-terminal" evidence="8">
    <location>
        <begin position="51"/>
        <end position="190"/>
    </location>
</feature>
<dbReference type="Pfam" id="PF07980">
    <property type="entry name" value="SusD_RagB"/>
    <property type="match status" value="1"/>
</dbReference>
<dbReference type="GO" id="GO:0009279">
    <property type="term" value="C:cell outer membrane"/>
    <property type="evidence" value="ECO:0007669"/>
    <property type="project" value="UniProtKB-SubCell"/>
</dbReference>
<keyword evidence="5" id="KW-0998">Cell outer membrane</keyword>
<feature type="region of interest" description="Disordered" evidence="6">
    <location>
        <begin position="361"/>
        <end position="382"/>
    </location>
</feature>
<name>A0A0C3MCN0_9PORP</name>
<evidence type="ECO:0008006" key="11">
    <source>
        <dbReference type="Google" id="ProtNLM"/>
    </source>
</evidence>
<evidence type="ECO:0000256" key="4">
    <source>
        <dbReference type="ARBA" id="ARBA00023136"/>
    </source>
</evidence>
<dbReference type="Gene3D" id="1.25.40.390">
    <property type="match status" value="2"/>
</dbReference>
<comment type="caution">
    <text evidence="9">The sequence shown here is derived from an EMBL/GenBank/DDBJ whole genome shotgun (WGS) entry which is preliminary data.</text>
</comment>
<sequence>MLDVRPENSVTFNNYFDSEQDAEFLLNALMDQVRTCLLGGPGFHAVAGAIMDTTSFSDYYNALNLRPDTYKNSVWTSFYYAIDKADLILNNAHRFPFSQDKLKPYLLQCYFAKALCYFFLARDWGEVPIIRGEKYTPLAKSSVAEVLKEAEELALKAMDLPIFEELKDYAGNSRTLKQYGSKGAVAALLAHICAWRAGVLNEPEYWKKAEEYCSMIIDGKVGFYDLESNPELVAEKTMYRDSKESIFEIFRSVQEEINRAPYFGTQYVGWPVRLDRETEPNWVFYAEIFKTTVNDMYDWEDLRRDSWFWALDADTIYLKRVDGKIEAHYSGEEYLNERPFFKINLASLGGKYRVLARASDTTGGSQDSTDWPQDSIPNDTSSVDTLPSDIIRLYDNRMIEKAFVNKFRTPYYKQNDYEAEPVFSGLDMNKVIWRLADIILLRAECKARQGKAGGAEDLNRIRERAYGNRNHDYSVAEGDLQYAVFKEREKELIFEDHRYYDAVRNGWDYVRRELSGAYRRLTDEELKDGALYYPVFGGAFVNNNLMRQNTYWNKLIQ</sequence>
<dbReference type="InterPro" id="IPR011990">
    <property type="entry name" value="TPR-like_helical_dom_sf"/>
</dbReference>
<reference evidence="9 10" key="1">
    <citation type="submission" date="2014-07" db="EMBL/GenBank/DDBJ databases">
        <title>Porphyromonadaceae bacterium OUH 308042 = ATCC BAA-2681 = DSM 28342 draft genome.</title>
        <authorList>
            <person name="Sydenham T.V."/>
            <person name="Hasman H."/>
            <person name="Justensen U.S."/>
        </authorList>
    </citation>
    <scope>NUCLEOTIDE SEQUENCE [LARGE SCALE GENOMIC DNA]</scope>
    <source>
        <strain evidence="9 10">OUH 308042</strain>
    </source>
</reference>
<keyword evidence="4" id="KW-0472">Membrane</keyword>
<evidence type="ECO:0000313" key="10">
    <source>
        <dbReference type="Proteomes" id="UP000031980"/>
    </source>
</evidence>
<organism evidence="9 10">
    <name type="scientific">Sanguibacteroides justesenii</name>
    <dbReference type="NCBI Taxonomy" id="1547597"/>
    <lineage>
        <taxon>Bacteria</taxon>
        <taxon>Pseudomonadati</taxon>
        <taxon>Bacteroidota</taxon>
        <taxon>Bacteroidia</taxon>
        <taxon>Bacteroidales</taxon>
        <taxon>Porphyromonadaceae</taxon>
        <taxon>Sanguibacteroides</taxon>
    </lineage>
</organism>
<gene>
    <name evidence="9" type="ORF">BA92_12520</name>
</gene>
<dbReference type="AlphaFoldDB" id="A0A0C3MCN0"/>
<feature type="domain" description="RagB/SusD" evidence="7">
    <location>
        <begin position="406"/>
        <end position="552"/>
    </location>
</feature>
<protein>
    <recommendedName>
        <fullName evidence="11">RagB/SusD family nutrient uptake outer membrane protein</fullName>
    </recommendedName>
</protein>
<evidence type="ECO:0000256" key="5">
    <source>
        <dbReference type="ARBA" id="ARBA00023237"/>
    </source>
</evidence>
<evidence type="ECO:0000259" key="8">
    <source>
        <dbReference type="Pfam" id="PF14322"/>
    </source>
</evidence>
<comment type="subcellular location">
    <subcellularLocation>
        <location evidence="1">Cell outer membrane</location>
    </subcellularLocation>
</comment>
<comment type="similarity">
    <text evidence="2">Belongs to the SusD family.</text>
</comment>
<dbReference type="InterPro" id="IPR033985">
    <property type="entry name" value="SusD-like_N"/>
</dbReference>
<dbReference type="InterPro" id="IPR012944">
    <property type="entry name" value="SusD_RagB_dom"/>
</dbReference>
<evidence type="ECO:0000256" key="2">
    <source>
        <dbReference type="ARBA" id="ARBA00006275"/>
    </source>
</evidence>
<proteinExistence type="inferred from homology"/>
<dbReference type="EMBL" id="JPIU01000040">
    <property type="protein sequence ID" value="KIO44188.1"/>
    <property type="molecule type" value="Genomic_DNA"/>
</dbReference>
<evidence type="ECO:0000313" key="9">
    <source>
        <dbReference type="EMBL" id="KIO44188.1"/>
    </source>
</evidence>
<evidence type="ECO:0000256" key="6">
    <source>
        <dbReference type="SAM" id="MobiDB-lite"/>
    </source>
</evidence>
<keyword evidence="3" id="KW-0732">Signal</keyword>
<evidence type="ECO:0000256" key="1">
    <source>
        <dbReference type="ARBA" id="ARBA00004442"/>
    </source>
</evidence>
<accession>A0A0C3MCN0</accession>
<evidence type="ECO:0000256" key="3">
    <source>
        <dbReference type="ARBA" id="ARBA00022729"/>
    </source>
</evidence>
<evidence type="ECO:0000259" key="7">
    <source>
        <dbReference type="Pfam" id="PF07980"/>
    </source>
</evidence>